<keyword evidence="2" id="KW-0677">Repeat</keyword>
<dbReference type="OrthoDB" id="444540at2759"/>
<name>A0A1J4L4N9_9EUKA</name>
<dbReference type="SUPFAM" id="SSF47473">
    <property type="entry name" value="EF-hand"/>
    <property type="match status" value="1"/>
</dbReference>
<keyword evidence="3" id="KW-0106">Calcium</keyword>
<dbReference type="InterPro" id="IPR011992">
    <property type="entry name" value="EF-hand-dom_pair"/>
</dbReference>
<organism evidence="5 6">
    <name type="scientific">Tritrichomonas foetus</name>
    <dbReference type="NCBI Taxonomy" id="1144522"/>
    <lineage>
        <taxon>Eukaryota</taxon>
        <taxon>Metamonada</taxon>
        <taxon>Parabasalia</taxon>
        <taxon>Tritrichomonadida</taxon>
        <taxon>Tritrichomonadidae</taxon>
        <taxon>Tritrichomonas</taxon>
    </lineage>
</organism>
<dbReference type="AlphaFoldDB" id="A0A1J4L4N9"/>
<dbReference type="GeneID" id="94848490"/>
<evidence type="ECO:0000256" key="2">
    <source>
        <dbReference type="ARBA" id="ARBA00022737"/>
    </source>
</evidence>
<evidence type="ECO:0000313" key="6">
    <source>
        <dbReference type="Proteomes" id="UP000179807"/>
    </source>
</evidence>
<dbReference type="Pfam" id="PF13499">
    <property type="entry name" value="EF-hand_7"/>
    <property type="match status" value="1"/>
</dbReference>
<sequence length="189" mass="21823">MSAKTIIANAKKQAIAFGVLDIVTMSKMFNEVDEHHHGYLNLEDDIEILFHMMGIKLRPRELKVIAKVLDPDDEEKLRLAHYIEFFIKDLPENRKAAVLEAFKALSPDGSKKITRDQLEDRLGNGEFTIIGGRKVLLKQLIEDIAEMLDMDHDGVIYEADFVNYYRDLSDKFESDELFNKIVKSSWSFE</sequence>
<gene>
    <name evidence="5" type="ORF">TRFO_41461</name>
</gene>
<dbReference type="PANTHER" id="PTHR34524">
    <property type="entry name" value="CALCYPHOSIN"/>
    <property type="match status" value="1"/>
</dbReference>
<dbReference type="Gene3D" id="1.10.238.10">
    <property type="entry name" value="EF-hand"/>
    <property type="match status" value="1"/>
</dbReference>
<reference evidence="5" key="1">
    <citation type="submission" date="2016-10" db="EMBL/GenBank/DDBJ databases">
        <authorList>
            <person name="Benchimol M."/>
            <person name="Almeida L.G."/>
            <person name="Vasconcelos A.T."/>
            <person name="Perreira-Neves A."/>
            <person name="Rosa I.A."/>
            <person name="Tasca T."/>
            <person name="Bogo M.R."/>
            <person name="de Souza W."/>
        </authorList>
    </citation>
    <scope>NUCLEOTIDE SEQUENCE [LARGE SCALE GENOMIC DNA]</scope>
    <source>
        <strain evidence="5">K</strain>
    </source>
</reference>
<dbReference type="InterPro" id="IPR051581">
    <property type="entry name" value="Ca-bind"/>
</dbReference>
<proteinExistence type="predicted"/>
<comment type="caution">
    <text evidence="5">The sequence shown here is derived from an EMBL/GenBank/DDBJ whole genome shotgun (WGS) entry which is preliminary data.</text>
</comment>
<keyword evidence="1" id="KW-0479">Metal-binding</keyword>
<dbReference type="Proteomes" id="UP000179807">
    <property type="component" value="Unassembled WGS sequence"/>
</dbReference>
<accession>A0A1J4L4N9</accession>
<evidence type="ECO:0000256" key="1">
    <source>
        <dbReference type="ARBA" id="ARBA00022723"/>
    </source>
</evidence>
<dbReference type="GO" id="GO:0005509">
    <property type="term" value="F:calcium ion binding"/>
    <property type="evidence" value="ECO:0007669"/>
    <property type="project" value="InterPro"/>
</dbReference>
<dbReference type="EMBL" id="MLAK01000059">
    <property type="protein sequence ID" value="OHT16894.1"/>
    <property type="molecule type" value="Genomic_DNA"/>
</dbReference>
<evidence type="ECO:0000256" key="3">
    <source>
        <dbReference type="ARBA" id="ARBA00022837"/>
    </source>
</evidence>
<feature type="domain" description="EF-hand" evidence="4">
    <location>
        <begin position="98"/>
        <end position="166"/>
    </location>
</feature>
<keyword evidence="6" id="KW-1185">Reference proteome</keyword>
<protein>
    <submittedName>
        <fullName evidence="5">EF hand family protein</fullName>
    </submittedName>
</protein>
<dbReference type="PANTHER" id="PTHR34524:SF6">
    <property type="entry name" value="CALCYPHOSINE LIKE"/>
    <property type="match status" value="1"/>
</dbReference>
<evidence type="ECO:0000313" key="5">
    <source>
        <dbReference type="EMBL" id="OHT16894.1"/>
    </source>
</evidence>
<dbReference type="VEuPathDB" id="TrichDB:TRFO_41461"/>
<dbReference type="InterPro" id="IPR002048">
    <property type="entry name" value="EF_hand_dom"/>
</dbReference>
<evidence type="ECO:0000259" key="4">
    <source>
        <dbReference type="Pfam" id="PF13499"/>
    </source>
</evidence>
<dbReference type="RefSeq" id="XP_068370030.1">
    <property type="nucleotide sequence ID" value="XM_068513786.1"/>
</dbReference>